<dbReference type="KEGG" id="man:A11S_515"/>
<evidence type="ECO:0000259" key="1">
    <source>
        <dbReference type="SMART" id="SM00858"/>
    </source>
</evidence>
<feature type="domain" description="SAF" evidence="1">
    <location>
        <begin position="43"/>
        <end position="110"/>
    </location>
</feature>
<dbReference type="RefSeq" id="WP_015466897.1">
    <property type="nucleotide sequence ID" value="NC_020812.1"/>
</dbReference>
<proteinExistence type="predicted"/>
<accession>M4VD66</accession>
<dbReference type="NCBIfam" id="TIGR03177">
    <property type="entry name" value="pilus_cpaB"/>
    <property type="match status" value="1"/>
</dbReference>
<evidence type="ECO:0000313" key="2">
    <source>
        <dbReference type="EMBL" id="AGH97342.1"/>
    </source>
</evidence>
<sequence>MNKNLLIAFAGALLIAILVAMLMSTLLGGTKKKQPRVAEVKRIEILVAAKPIAIGQYLSSENVKWKPWPEEAVFPGAVVRKGDQKANDAKEGRAARAFIVDEPIVDSAIIAGEGSFTAARLEPGMRAVAIKANTITTAGGLVRPGDRVDVILVVGYEMEANSADPYTESLMESIADRNLEEVAAQTILQNVRVLAVDQREAPPSSGDKASAVKKVKTVTLEVDTRGAEKLVTALKTGSLHLSLRSLGDTSLFDENRPSTTDARMINIDDEIIGQANKSIGGLRIYSGGVPTR</sequence>
<evidence type="ECO:0000313" key="3">
    <source>
        <dbReference type="Proteomes" id="UP000011932"/>
    </source>
</evidence>
<dbReference type="Proteomes" id="UP000011932">
    <property type="component" value="Chromosome"/>
</dbReference>
<dbReference type="Pfam" id="PF08666">
    <property type="entry name" value="SAF"/>
    <property type="match status" value="1"/>
</dbReference>
<gene>
    <name evidence="2" type="ORF">A11S_515</name>
</gene>
<dbReference type="HOGENOM" id="CLU_057068_1_0_5"/>
<dbReference type="InterPro" id="IPR031571">
    <property type="entry name" value="RcpC_dom"/>
</dbReference>
<dbReference type="CDD" id="cd11614">
    <property type="entry name" value="SAF_CpaB_FlgA_like"/>
    <property type="match status" value="1"/>
</dbReference>
<protein>
    <submittedName>
        <fullName evidence="2">Flp pilus assembly protein RcpC/CpaB</fullName>
    </submittedName>
</protein>
<dbReference type="PATRIC" id="fig|349215.9.peg.504"/>
<dbReference type="AlphaFoldDB" id="M4VD66"/>
<dbReference type="InterPro" id="IPR013974">
    <property type="entry name" value="SAF"/>
</dbReference>
<dbReference type="InterPro" id="IPR017592">
    <property type="entry name" value="Pilus_assmbl_Flp-typ_CpaB"/>
</dbReference>
<reference evidence="2 3" key="1">
    <citation type="journal article" date="2013" name="ISME J.">
        <title>By their genes ye shall know them: genomic signatures of predatory bacteria.</title>
        <authorList>
            <person name="Pasternak Z."/>
            <person name="Pietrokovski S."/>
            <person name="Rotem O."/>
            <person name="Gophna U."/>
            <person name="Lurie-Weinberger M.N."/>
            <person name="Jurkevitch E."/>
        </authorList>
    </citation>
    <scope>NUCLEOTIDE SEQUENCE [LARGE SCALE GENOMIC DNA]</scope>
    <source>
        <strain evidence="2">EPB</strain>
    </source>
</reference>
<name>M4VD66_9BACT</name>
<dbReference type="SMART" id="SM00858">
    <property type="entry name" value="SAF"/>
    <property type="match status" value="1"/>
</dbReference>
<dbReference type="OrthoDB" id="163768at2"/>
<dbReference type="EMBL" id="CP003538">
    <property type="protein sequence ID" value="AGH97342.1"/>
    <property type="molecule type" value="Genomic_DNA"/>
</dbReference>
<dbReference type="STRING" id="349215.A11S_515"/>
<dbReference type="Pfam" id="PF16976">
    <property type="entry name" value="RcpC"/>
    <property type="match status" value="1"/>
</dbReference>
<organism evidence="2 3">
    <name type="scientific">Micavibrio aeruginosavorus EPB</name>
    <dbReference type="NCBI Taxonomy" id="349215"/>
    <lineage>
        <taxon>Bacteria</taxon>
        <taxon>Pseudomonadati</taxon>
        <taxon>Bdellovibrionota</taxon>
        <taxon>Bdellovibrionia</taxon>
        <taxon>Bdellovibrionales</taxon>
        <taxon>Pseudobdellovibrionaceae</taxon>
        <taxon>Micavibrio</taxon>
    </lineage>
</organism>